<evidence type="ECO:0000313" key="6">
    <source>
        <dbReference type="Proteomes" id="UP000613401"/>
    </source>
</evidence>
<gene>
    <name evidence="5" type="ORF">GCG54_00005174</name>
</gene>
<feature type="transmembrane region" description="Helical" evidence="3">
    <location>
        <begin position="95"/>
        <end position="114"/>
    </location>
</feature>
<keyword evidence="6" id="KW-1185">Reference proteome</keyword>
<keyword evidence="3" id="KW-1133">Transmembrane helix</keyword>
<protein>
    <submittedName>
        <fullName evidence="5">Putative transporter MCH4</fullName>
    </submittedName>
</protein>
<dbReference type="Proteomes" id="UP000613401">
    <property type="component" value="Unassembled WGS sequence"/>
</dbReference>
<evidence type="ECO:0000313" key="5">
    <source>
        <dbReference type="EMBL" id="KAF3805809.1"/>
    </source>
</evidence>
<dbReference type="InterPro" id="IPR050327">
    <property type="entry name" value="Proton-linked_MCT"/>
</dbReference>
<accession>A0A8H4CKZ6</accession>
<feature type="transmembrane region" description="Helical" evidence="3">
    <location>
        <begin position="193"/>
        <end position="212"/>
    </location>
</feature>
<feature type="transmembrane region" description="Helical" evidence="3">
    <location>
        <begin position="358"/>
        <end position="377"/>
    </location>
</feature>
<feature type="transmembrane region" description="Helical" evidence="3">
    <location>
        <begin position="299"/>
        <end position="325"/>
    </location>
</feature>
<reference evidence="5" key="2">
    <citation type="submission" date="2020-03" db="EMBL/GenBank/DDBJ databases">
        <authorList>
            <person name="Fu F.-F."/>
            <person name="Chen J."/>
        </authorList>
    </citation>
    <scope>NUCLEOTIDE SEQUENCE</scope>
    <source>
        <strain evidence="5">Lc1</strain>
    </source>
</reference>
<dbReference type="PANTHER" id="PTHR11360:SF130">
    <property type="entry name" value="MAJOR FACILITATOR SUPERFAMILY (MFS) PROFILE DOMAIN-CONTAINING PROTEIN-RELATED"/>
    <property type="match status" value="1"/>
</dbReference>
<evidence type="ECO:0000256" key="3">
    <source>
        <dbReference type="SAM" id="Phobius"/>
    </source>
</evidence>
<dbReference type="InterPro" id="IPR020846">
    <property type="entry name" value="MFS_dom"/>
</dbReference>
<proteinExistence type="inferred from homology"/>
<dbReference type="GeneID" id="69012326"/>
<feature type="domain" description="Major facilitator superfamily (MFS) profile" evidence="4">
    <location>
        <begin position="15"/>
        <end position="412"/>
    </location>
</feature>
<dbReference type="RefSeq" id="XP_045264968.1">
    <property type="nucleotide sequence ID" value="XM_045405204.1"/>
</dbReference>
<comment type="subcellular location">
    <subcellularLocation>
        <location evidence="1">Membrane</location>
        <topology evidence="1">Multi-pass membrane protein</topology>
    </subcellularLocation>
</comment>
<dbReference type="SUPFAM" id="SSF103473">
    <property type="entry name" value="MFS general substrate transporter"/>
    <property type="match status" value="1"/>
</dbReference>
<dbReference type="PROSITE" id="PS50850">
    <property type="entry name" value="MFS"/>
    <property type="match status" value="1"/>
</dbReference>
<sequence length="424" mass="45181">MQNIEPELHRGPASAMVAPSVSLPEDNEDPNLVNCPPPDGGLAAYLGLIVSFGVFQTYYVSSLGQSRSDVAWIGSITVFLLFFGGILSGRLTDAGHFRITATSGAILLVLGTFMTSLCTEYWQLILAQGVCVGLGNGLLSTPHLTVVSTYFNKRLPLALGIAACGSVTGGLIYPSMARVLLPSIGFGWTMRSIGFIQLATLAIALAVVRPRIRPVVGTRSLVDWGAFKDLEFTLYFIGVFLAYLGVFFPFFFLTSYAREKQSMSYVDSLNLLLVLNGIGFVARLFPSLLSAYFGTLNTFIGLLFASSLCMYTWIAVQSLSGLYVWTAFYSMSIGGVQSLFPAAVASLSPDRSKLGSRMGIISSAVGIGALIGSPISGQLISISGGSYEAAQVFAGSALAAGCGLTFQAREIRRKKQCGQLFSKL</sequence>
<dbReference type="Gene3D" id="1.20.1250.20">
    <property type="entry name" value="MFS general substrate transporter like domains"/>
    <property type="match status" value="2"/>
</dbReference>
<feature type="transmembrane region" description="Helical" evidence="3">
    <location>
        <begin position="159"/>
        <end position="181"/>
    </location>
</feature>
<dbReference type="GO" id="GO:0016020">
    <property type="term" value="C:membrane"/>
    <property type="evidence" value="ECO:0007669"/>
    <property type="project" value="UniProtKB-SubCell"/>
</dbReference>
<keyword evidence="3" id="KW-0812">Transmembrane</keyword>
<keyword evidence="3" id="KW-0472">Membrane</keyword>
<dbReference type="EMBL" id="WVTB01000040">
    <property type="protein sequence ID" value="KAF3805809.1"/>
    <property type="molecule type" value="Genomic_DNA"/>
</dbReference>
<dbReference type="Pfam" id="PF07690">
    <property type="entry name" value="MFS_1"/>
    <property type="match status" value="1"/>
</dbReference>
<name>A0A8H4CKZ6_COLGL</name>
<comment type="caution">
    <text evidence="5">The sequence shown here is derived from an EMBL/GenBank/DDBJ whole genome shotgun (WGS) entry which is preliminary data.</text>
</comment>
<reference evidence="5" key="1">
    <citation type="journal article" date="2020" name="Phytopathology">
        <title>Genome sequence and comparative analysis of Colletotrichum gloeosporioides isolated from Liriodendron leaves.</title>
        <authorList>
            <person name="Fu F.F."/>
            <person name="Hao Z."/>
            <person name="Wang P."/>
            <person name="Lu Y."/>
            <person name="Xue L.J."/>
            <person name="Wei G."/>
            <person name="Tian Y."/>
            <person name="Baishi H."/>
            <person name="Xu H."/>
            <person name="Shi J."/>
            <person name="Cheng T."/>
            <person name="Wang G."/>
            <person name="Yi Y."/>
            <person name="Chen J."/>
        </authorList>
    </citation>
    <scope>NUCLEOTIDE SEQUENCE</scope>
    <source>
        <strain evidence="5">Lc1</strain>
    </source>
</reference>
<feature type="transmembrane region" description="Helical" evidence="3">
    <location>
        <begin position="389"/>
        <end position="406"/>
    </location>
</feature>
<feature type="transmembrane region" description="Helical" evidence="3">
    <location>
        <begin position="269"/>
        <end position="293"/>
    </location>
</feature>
<feature type="transmembrane region" description="Helical" evidence="3">
    <location>
        <begin position="42"/>
        <end position="61"/>
    </location>
</feature>
<evidence type="ECO:0000256" key="2">
    <source>
        <dbReference type="ARBA" id="ARBA00006727"/>
    </source>
</evidence>
<dbReference type="InterPro" id="IPR011701">
    <property type="entry name" value="MFS"/>
</dbReference>
<comment type="similarity">
    <text evidence="2">Belongs to the major facilitator superfamily. Monocarboxylate porter (TC 2.A.1.13) family.</text>
</comment>
<dbReference type="AlphaFoldDB" id="A0A8H4CKZ6"/>
<feature type="transmembrane region" description="Helical" evidence="3">
    <location>
        <begin position="121"/>
        <end position="139"/>
    </location>
</feature>
<organism evidence="5 6">
    <name type="scientific">Colletotrichum gloeosporioides</name>
    <name type="common">Anthracnose fungus</name>
    <name type="synonym">Glomerella cingulata</name>
    <dbReference type="NCBI Taxonomy" id="474922"/>
    <lineage>
        <taxon>Eukaryota</taxon>
        <taxon>Fungi</taxon>
        <taxon>Dikarya</taxon>
        <taxon>Ascomycota</taxon>
        <taxon>Pezizomycotina</taxon>
        <taxon>Sordariomycetes</taxon>
        <taxon>Hypocreomycetidae</taxon>
        <taxon>Glomerellales</taxon>
        <taxon>Glomerellaceae</taxon>
        <taxon>Colletotrichum</taxon>
        <taxon>Colletotrichum gloeosporioides species complex</taxon>
    </lineage>
</organism>
<evidence type="ECO:0000259" key="4">
    <source>
        <dbReference type="PROSITE" id="PS50850"/>
    </source>
</evidence>
<feature type="transmembrane region" description="Helical" evidence="3">
    <location>
        <begin position="232"/>
        <end position="257"/>
    </location>
</feature>
<dbReference type="InterPro" id="IPR036259">
    <property type="entry name" value="MFS_trans_sf"/>
</dbReference>
<dbReference type="PANTHER" id="PTHR11360">
    <property type="entry name" value="MONOCARBOXYLATE TRANSPORTER"/>
    <property type="match status" value="1"/>
</dbReference>
<evidence type="ECO:0000256" key="1">
    <source>
        <dbReference type="ARBA" id="ARBA00004141"/>
    </source>
</evidence>
<dbReference type="GO" id="GO:0022857">
    <property type="term" value="F:transmembrane transporter activity"/>
    <property type="evidence" value="ECO:0007669"/>
    <property type="project" value="InterPro"/>
</dbReference>
<feature type="transmembrane region" description="Helical" evidence="3">
    <location>
        <begin position="70"/>
        <end position="89"/>
    </location>
</feature>